<feature type="compositionally biased region" description="Low complexity" evidence="1">
    <location>
        <begin position="28"/>
        <end position="43"/>
    </location>
</feature>
<evidence type="ECO:0000256" key="1">
    <source>
        <dbReference type="SAM" id="MobiDB-lite"/>
    </source>
</evidence>
<feature type="compositionally biased region" description="Pro residues" evidence="1">
    <location>
        <begin position="13"/>
        <end position="27"/>
    </location>
</feature>
<name>A0A392W3T2_9FABA</name>
<organism evidence="2 3">
    <name type="scientific">Trifolium medium</name>
    <dbReference type="NCBI Taxonomy" id="97028"/>
    <lineage>
        <taxon>Eukaryota</taxon>
        <taxon>Viridiplantae</taxon>
        <taxon>Streptophyta</taxon>
        <taxon>Embryophyta</taxon>
        <taxon>Tracheophyta</taxon>
        <taxon>Spermatophyta</taxon>
        <taxon>Magnoliopsida</taxon>
        <taxon>eudicotyledons</taxon>
        <taxon>Gunneridae</taxon>
        <taxon>Pentapetalae</taxon>
        <taxon>rosids</taxon>
        <taxon>fabids</taxon>
        <taxon>Fabales</taxon>
        <taxon>Fabaceae</taxon>
        <taxon>Papilionoideae</taxon>
        <taxon>50 kb inversion clade</taxon>
        <taxon>NPAAA clade</taxon>
        <taxon>Hologalegina</taxon>
        <taxon>IRL clade</taxon>
        <taxon>Trifolieae</taxon>
        <taxon>Trifolium</taxon>
    </lineage>
</organism>
<keyword evidence="3" id="KW-1185">Reference proteome</keyword>
<protein>
    <submittedName>
        <fullName evidence="2">Uncharacterized protein</fullName>
    </submittedName>
</protein>
<dbReference type="AlphaFoldDB" id="A0A392W3T2"/>
<feature type="region of interest" description="Disordered" evidence="1">
    <location>
        <begin position="1"/>
        <end position="43"/>
    </location>
</feature>
<reference evidence="2 3" key="1">
    <citation type="journal article" date="2018" name="Front. Plant Sci.">
        <title>Red Clover (Trifolium pratense) and Zigzag Clover (T. medium) - A Picture of Genomic Similarities and Differences.</title>
        <authorList>
            <person name="Dluhosova J."/>
            <person name="Istvanek J."/>
            <person name="Nedelnik J."/>
            <person name="Repkova J."/>
        </authorList>
    </citation>
    <scope>NUCLEOTIDE SEQUENCE [LARGE SCALE GENOMIC DNA]</scope>
    <source>
        <strain evidence="3">cv. 10/8</strain>
        <tissue evidence="2">Leaf</tissue>
    </source>
</reference>
<proteinExistence type="predicted"/>
<evidence type="ECO:0000313" key="3">
    <source>
        <dbReference type="Proteomes" id="UP000265520"/>
    </source>
</evidence>
<feature type="non-terminal residue" evidence="2">
    <location>
        <position position="1"/>
    </location>
</feature>
<dbReference type="EMBL" id="LXQA011382450">
    <property type="protein sequence ID" value="MCI95288.1"/>
    <property type="molecule type" value="Genomic_DNA"/>
</dbReference>
<accession>A0A392W3T2</accession>
<dbReference type="Proteomes" id="UP000265520">
    <property type="component" value="Unassembled WGS sequence"/>
</dbReference>
<sequence length="43" mass="4500">LITHVCPPLNLVAPPPNPPPQVKPFPQPDNSTSSDDSSPTAPE</sequence>
<evidence type="ECO:0000313" key="2">
    <source>
        <dbReference type="EMBL" id="MCI95288.1"/>
    </source>
</evidence>
<comment type="caution">
    <text evidence="2">The sequence shown here is derived from an EMBL/GenBank/DDBJ whole genome shotgun (WGS) entry which is preliminary data.</text>
</comment>